<gene>
    <name evidence="2" type="ORF">GCM10008938_22930</name>
</gene>
<name>A0ABQ2CZJ1_9DEIO</name>
<dbReference type="EMBL" id="BMOD01000007">
    <property type="protein sequence ID" value="GGJ36244.1"/>
    <property type="molecule type" value="Genomic_DNA"/>
</dbReference>
<reference evidence="3" key="1">
    <citation type="journal article" date="2019" name="Int. J. Syst. Evol. Microbiol.">
        <title>The Global Catalogue of Microorganisms (GCM) 10K type strain sequencing project: providing services to taxonomists for standard genome sequencing and annotation.</title>
        <authorList>
            <consortium name="The Broad Institute Genomics Platform"/>
            <consortium name="The Broad Institute Genome Sequencing Center for Infectious Disease"/>
            <person name="Wu L."/>
            <person name="Ma J."/>
        </authorList>
    </citation>
    <scope>NUCLEOTIDE SEQUENCE [LARGE SCALE GENOMIC DNA]</scope>
    <source>
        <strain evidence="3">JCM 14370</strain>
    </source>
</reference>
<sequence>MPERTLLIHRDITALADFVRNHHADFPTVIATNLLSMRFVRKEAAAGLRTTTLKQLSQRMLAGQGIRVMSEFERRKVLQQVLENIPLKYLPFNRPTLRQLSSIFSELMHAAIPPEKPLLVARTAREQDVAHCYQAYLTHLKAHLLADPAAVEFFALSCPAEPAAFLVYGYPYFDRAQLELLNRVCAAGSVITLTSEKHRVLRKASASQHELERLGWKVKQAANSSRQTVGTQAVHHLLEGQGPVPEGITHTALSSPETEVQQVFGHVHQLLLRGVLPEDVVVVVRDQDTYLPLVREASRRLQLPILCGQMLPLSYTHPARLVLSLIRANQKHWEHHAALEVLQHPLSRFADEINLKRKSLKVPPQRLQDWKLGEDARVLLLPAQASGASYGDLIREALAFLGLGHTVRGTHQTAMAVSRVLDILQSLSMLEKLTLEELRLELLEDFMDVGVPTVYSQRGVRIASPLALSGRKYQQVFVLGLSDTLFPQRPGADVLLDDHIRERWERSGVALVRQGERMHTERAYLHACLNTAIAKLHLSRPLFDLQGRALDPSPLCRNFQSAPALQEAVAATEMEAGLQGRVEESVQLRAKLELSRQKLHTSPHHGQVHWTVPKNHVWSPSQLVKFGNCRFQWLAEKALKLLPFPEVEKNLQRSTQGTFYHKVLEELLRPHVGTHPDAETLLAELPAAFERAEKNLLDTGELPPLPHWAFQRLELQQNLQNFVKSPFFLFQGSVPQQLEVHIEHTLHLQNGPFTFRGIVDRIEQTGQGTTVVDYKSRGYISEVRKADGSKLEVQLPLYLMAVNGQLGRYLSILNREKHLLRSVGPASADRGYSWESHQQEVLDFLENTATSVDQGEFPPTPGEGTCTLCDYGALCRVKARQA</sequence>
<dbReference type="Proteomes" id="UP000632222">
    <property type="component" value="Unassembled WGS sequence"/>
</dbReference>
<dbReference type="RefSeq" id="WP_189002825.1">
    <property type="nucleotide sequence ID" value="NZ_BMOD01000007.1"/>
</dbReference>
<dbReference type="InterPro" id="IPR027417">
    <property type="entry name" value="P-loop_NTPase"/>
</dbReference>
<feature type="domain" description="PD-(D/E)XK endonuclease-like" evidence="1">
    <location>
        <begin position="618"/>
        <end position="876"/>
    </location>
</feature>
<comment type="caution">
    <text evidence="2">The sequence shown here is derived from an EMBL/GenBank/DDBJ whole genome shotgun (WGS) entry which is preliminary data.</text>
</comment>
<dbReference type="Gene3D" id="3.40.50.300">
    <property type="entry name" value="P-loop containing nucleotide triphosphate hydrolases"/>
    <property type="match status" value="1"/>
</dbReference>
<evidence type="ECO:0000259" key="1">
    <source>
        <dbReference type="Pfam" id="PF12705"/>
    </source>
</evidence>
<evidence type="ECO:0000313" key="3">
    <source>
        <dbReference type="Proteomes" id="UP000632222"/>
    </source>
</evidence>
<dbReference type="InterPro" id="IPR011604">
    <property type="entry name" value="PDDEXK-like_dom_sf"/>
</dbReference>
<proteinExistence type="predicted"/>
<protein>
    <recommendedName>
        <fullName evidence="1">PD-(D/E)XK endonuclease-like domain-containing protein</fullName>
    </recommendedName>
</protein>
<evidence type="ECO:0000313" key="2">
    <source>
        <dbReference type="EMBL" id="GGJ36244.1"/>
    </source>
</evidence>
<dbReference type="SUPFAM" id="SSF52540">
    <property type="entry name" value="P-loop containing nucleoside triphosphate hydrolases"/>
    <property type="match status" value="1"/>
</dbReference>
<accession>A0ABQ2CZJ1</accession>
<dbReference type="InterPro" id="IPR038726">
    <property type="entry name" value="PDDEXK_AddAB-type"/>
</dbReference>
<dbReference type="Gene3D" id="3.90.320.10">
    <property type="match status" value="1"/>
</dbReference>
<organism evidence="2 3">
    <name type="scientific">Deinococcus roseus</name>
    <dbReference type="NCBI Taxonomy" id="392414"/>
    <lineage>
        <taxon>Bacteria</taxon>
        <taxon>Thermotogati</taxon>
        <taxon>Deinococcota</taxon>
        <taxon>Deinococci</taxon>
        <taxon>Deinococcales</taxon>
        <taxon>Deinococcaceae</taxon>
        <taxon>Deinococcus</taxon>
    </lineage>
</organism>
<dbReference type="InterPro" id="IPR011335">
    <property type="entry name" value="Restrct_endonuc-II-like"/>
</dbReference>
<keyword evidence="3" id="KW-1185">Reference proteome</keyword>
<dbReference type="Pfam" id="PF12705">
    <property type="entry name" value="PDDEXK_1"/>
    <property type="match status" value="1"/>
</dbReference>
<dbReference type="SUPFAM" id="SSF52980">
    <property type="entry name" value="Restriction endonuclease-like"/>
    <property type="match status" value="1"/>
</dbReference>